<evidence type="ECO:0000313" key="11">
    <source>
        <dbReference type="EMBL" id="EAT91540.1"/>
    </source>
</evidence>
<dbReference type="KEGG" id="pno:SNOG_00045"/>
<dbReference type="Proteomes" id="UP000001055">
    <property type="component" value="Unassembled WGS sequence"/>
</dbReference>
<dbReference type="GO" id="GO:0008237">
    <property type="term" value="F:metallopeptidase activity"/>
    <property type="evidence" value="ECO:0007669"/>
    <property type="project" value="UniProtKB-KW"/>
</dbReference>
<dbReference type="OMA" id="QTWDRYR"/>
<dbReference type="RefSeq" id="XP_001790742.1">
    <property type="nucleotide sequence ID" value="XM_001790690.1"/>
</dbReference>
<feature type="domain" description="Peptidase M43 pregnancy-associated plasma-A" evidence="10">
    <location>
        <begin position="158"/>
        <end position="247"/>
    </location>
</feature>
<evidence type="ECO:0000256" key="5">
    <source>
        <dbReference type="ARBA" id="ARBA00022801"/>
    </source>
</evidence>
<evidence type="ECO:0000256" key="3">
    <source>
        <dbReference type="ARBA" id="ARBA00022723"/>
    </source>
</evidence>
<dbReference type="VEuPathDB" id="FungiDB:JI435_425600"/>
<keyword evidence="4 9" id="KW-0732">Signal</keyword>
<dbReference type="GO" id="GO:0006508">
    <property type="term" value="P:proteolysis"/>
    <property type="evidence" value="ECO:0007669"/>
    <property type="project" value="UniProtKB-KW"/>
</dbReference>
<evidence type="ECO:0000256" key="9">
    <source>
        <dbReference type="SAM" id="SignalP"/>
    </source>
</evidence>
<dbReference type="EMBL" id="CH445325">
    <property type="protein sequence ID" value="EAT91540.1"/>
    <property type="molecule type" value="Genomic_DNA"/>
</dbReference>
<dbReference type="InParanoid" id="Q0V7G9"/>
<gene>
    <name evidence="11" type="ORF">SNOG_00045</name>
</gene>
<comment type="similarity">
    <text evidence="1">Belongs to the peptidase M43B family.</text>
</comment>
<organism evidence="11 12">
    <name type="scientific">Phaeosphaeria nodorum (strain SN15 / ATCC MYA-4574 / FGSC 10173)</name>
    <name type="common">Glume blotch fungus</name>
    <name type="synonym">Parastagonospora nodorum</name>
    <dbReference type="NCBI Taxonomy" id="321614"/>
    <lineage>
        <taxon>Eukaryota</taxon>
        <taxon>Fungi</taxon>
        <taxon>Dikarya</taxon>
        <taxon>Ascomycota</taxon>
        <taxon>Pezizomycotina</taxon>
        <taxon>Dothideomycetes</taxon>
        <taxon>Pleosporomycetidae</taxon>
        <taxon>Pleosporales</taxon>
        <taxon>Pleosporineae</taxon>
        <taxon>Phaeosphaeriaceae</taxon>
        <taxon>Parastagonospora</taxon>
    </lineage>
</organism>
<dbReference type="GeneID" id="5968613"/>
<keyword evidence="5" id="KW-0378">Hydrolase</keyword>
<dbReference type="PANTHER" id="PTHR47466:SF1">
    <property type="entry name" value="METALLOPROTEASE MEP1 (AFU_ORTHOLOGUE AFUA_1G07730)-RELATED"/>
    <property type="match status" value="1"/>
</dbReference>
<evidence type="ECO:0000256" key="8">
    <source>
        <dbReference type="ARBA" id="ARBA00023157"/>
    </source>
</evidence>
<dbReference type="Pfam" id="PF05572">
    <property type="entry name" value="Peptidase_M43"/>
    <property type="match status" value="1"/>
</dbReference>
<feature type="signal peptide" evidence="9">
    <location>
        <begin position="1"/>
        <end position="18"/>
    </location>
</feature>
<accession>Q0V7G9</accession>
<feature type="chain" id="PRO_5004178501" description="Peptidase M43 pregnancy-associated plasma-A domain-containing protein" evidence="9">
    <location>
        <begin position="19"/>
        <end position="249"/>
    </location>
</feature>
<dbReference type="PANTHER" id="PTHR47466">
    <property type="match status" value="1"/>
</dbReference>
<reference evidence="12" key="1">
    <citation type="journal article" date="2007" name="Plant Cell">
        <title>Dothideomycete-plant interactions illuminated by genome sequencing and EST analysis of the wheat pathogen Stagonospora nodorum.</title>
        <authorList>
            <person name="Hane J.K."/>
            <person name="Lowe R.G."/>
            <person name="Solomon P.S."/>
            <person name="Tan K.C."/>
            <person name="Schoch C.L."/>
            <person name="Spatafora J.W."/>
            <person name="Crous P.W."/>
            <person name="Kodira C."/>
            <person name="Birren B.W."/>
            <person name="Galagan J.E."/>
            <person name="Torriani S.F."/>
            <person name="McDonald B.A."/>
            <person name="Oliver R.P."/>
        </authorList>
    </citation>
    <scope>NUCLEOTIDE SEQUENCE [LARGE SCALE GENOMIC DNA]</scope>
    <source>
        <strain evidence="12">SN15 / ATCC MYA-4574 / FGSC 10173</strain>
    </source>
</reference>
<keyword evidence="3" id="KW-0479">Metal-binding</keyword>
<keyword evidence="8" id="KW-1015">Disulfide bond</keyword>
<evidence type="ECO:0000256" key="2">
    <source>
        <dbReference type="ARBA" id="ARBA00022670"/>
    </source>
</evidence>
<dbReference type="GO" id="GO:0046872">
    <property type="term" value="F:metal ion binding"/>
    <property type="evidence" value="ECO:0007669"/>
    <property type="project" value="UniProtKB-KW"/>
</dbReference>
<evidence type="ECO:0000256" key="1">
    <source>
        <dbReference type="ARBA" id="ARBA00008721"/>
    </source>
</evidence>
<evidence type="ECO:0000313" key="12">
    <source>
        <dbReference type="Proteomes" id="UP000001055"/>
    </source>
</evidence>
<keyword evidence="6" id="KW-0862">Zinc</keyword>
<evidence type="ECO:0000259" key="10">
    <source>
        <dbReference type="Pfam" id="PF05572"/>
    </source>
</evidence>
<evidence type="ECO:0000256" key="7">
    <source>
        <dbReference type="ARBA" id="ARBA00023049"/>
    </source>
</evidence>
<dbReference type="Gene3D" id="3.40.390.10">
    <property type="entry name" value="Collagenase (Catalytic Domain)"/>
    <property type="match status" value="1"/>
</dbReference>
<dbReference type="InterPro" id="IPR008754">
    <property type="entry name" value="Peptidase_M43"/>
</dbReference>
<sequence length="249" mass="27378">MRFNTCFLGLLAVSSAAAMGLCGTAKPSDEQRRVARDIETRSSGRSLENRAGIELEVLSNAYNPHKINCNLKGADLIVQPSWSTNCLQFVSNKYFRKGTYADLNVYFFPRLGCIEGRTVPPNEVVWGYSTFPSYWIASNTNVADKGIILRSDSVPGSNSDMNMGMTLVHEVGHWFGLLHTFEGGREGKGFGVDTPSIDAFHVQDGDGVDDTPPEDDRTVMYSFGCARKRDSCPGSGLDPVENYMDYSAE</sequence>
<dbReference type="AlphaFoldDB" id="Q0V7G9"/>
<dbReference type="SUPFAM" id="SSF55486">
    <property type="entry name" value="Metalloproteases ('zincins'), catalytic domain"/>
    <property type="match status" value="1"/>
</dbReference>
<proteinExistence type="inferred from homology"/>
<protein>
    <recommendedName>
        <fullName evidence="10">Peptidase M43 pregnancy-associated plasma-A domain-containing protein</fullName>
    </recommendedName>
</protein>
<dbReference type="InterPro" id="IPR024079">
    <property type="entry name" value="MetalloPept_cat_dom_sf"/>
</dbReference>
<evidence type="ECO:0000256" key="4">
    <source>
        <dbReference type="ARBA" id="ARBA00022729"/>
    </source>
</evidence>
<evidence type="ECO:0000256" key="6">
    <source>
        <dbReference type="ARBA" id="ARBA00022833"/>
    </source>
</evidence>
<keyword evidence="2" id="KW-0645">Protease</keyword>
<keyword evidence="7" id="KW-0482">Metalloprotease</keyword>
<name>Q0V7G9_PHANO</name>